<dbReference type="GO" id="GO:0047423">
    <property type="term" value="F:N-methylhydantoinase (ATP-hydrolyzing) activity"/>
    <property type="evidence" value="ECO:0007669"/>
    <property type="project" value="UniProtKB-EC"/>
</dbReference>
<sequence>MKRLGVDVGGTFTDLILWDDDGSVTVHKTPSTNHDPSIGSMDGIAVLADRAGVAPADIDMFFHGTTVATNIVLEHNGSDVGMITTHGFRDLLHIARKKRPLNYSNYQDLPWQKWQLVPRRNRRTVAERIDAAGEVLTPLDEGDVRREVRLLKERGVEAIAVAFLHAYRNPTHEQRVREIIEEEFPGVFVSLSSDVAPQYREYERFSTTALNAFVGPKTSNYIDRLAGKAKQAQIGEDVHLMTSAGGLVTSRSASHTPVSLLTSGVIAGLLGGCAIGKASGYPSVITLDVGGTSADIGVAPDGRLRMKHLLDTRIGDYHAMVPMAEVDTIGAGGGSIATIDSGGMFRVGPRSAGAVPGPACYDNGGTEPTSTDAMVVMGWLDADSFLSGSMEVKPELANEVVQQIADRLGSDVEHAAMGIFSILAHSMTEAISLHSVRKGYDPREFSLVAEGGAGPLFAWQIAEQLGVPRVIIPAHPGITSALGLLTTDIRYEVPTTVWTSSAEPNLELVAAQMDRLSSEATSQLEADGIDASRISLERSVDCRYVGQGYELRVPAPDGDITPEWIEQVAAAFHEAHGRTYSQRFDDKPVQLVNIRVTGVGAVDYIRIAPIESGGADASAALTSTTKALFWKDETADPEWVDTPVYDRALLKAGNAFAGPAIVRQFDSTTIVGVGQTATVDHVGHIIIERNS</sequence>
<dbReference type="GO" id="GO:0006749">
    <property type="term" value="P:glutathione metabolic process"/>
    <property type="evidence" value="ECO:0007669"/>
    <property type="project" value="TreeGrafter"/>
</dbReference>
<feature type="domain" description="Acetophenone carboxylase-like C-terminal" evidence="3">
    <location>
        <begin position="510"/>
        <end position="681"/>
    </location>
</feature>
<dbReference type="EC" id="3.5.2.9" evidence="4"/>
<protein>
    <submittedName>
        <fullName evidence="4">5-oxoprolinase (ATP-hydrolyzing)/N-methylhydantoinase A</fullName>
        <ecNumber evidence="4">3.5.2.14</ecNumber>
        <ecNumber evidence="4">3.5.2.9</ecNumber>
    </submittedName>
</protein>
<name>A0A840ETH6_9ACTN</name>
<dbReference type="Pfam" id="PF19278">
    <property type="entry name" value="Hydant_A_C"/>
    <property type="match status" value="1"/>
</dbReference>
<dbReference type="InterPro" id="IPR002821">
    <property type="entry name" value="Hydantoinase_A"/>
</dbReference>
<dbReference type="PANTHER" id="PTHR11365:SF23">
    <property type="entry name" value="HYPOTHETICAL 5-OXOPROLINASE (EUROFUNG)-RELATED"/>
    <property type="match status" value="1"/>
</dbReference>
<evidence type="ECO:0000259" key="1">
    <source>
        <dbReference type="Pfam" id="PF01968"/>
    </source>
</evidence>
<feature type="domain" description="Hydantoinase/oxoprolinase N-terminal" evidence="2">
    <location>
        <begin position="3"/>
        <end position="183"/>
    </location>
</feature>
<keyword evidence="5" id="KW-1185">Reference proteome</keyword>
<accession>A0A840ETH6</accession>
<dbReference type="GO" id="GO:0005829">
    <property type="term" value="C:cytosol"/>
    <property type="evidence" value="ECO:0007669"/>
    <property type="project" value="TreeGrafter"/>
</dbReference>
<dbReference type="InterPro" id="IPR049517">
    <property type="entry name" value="ACX-like_C"/>
</dbReference>
<dbReference type="Proteomes" id="UP000551501">
    <property type="component" value="Unassembled WGS sequence"/>
</dbReference>
<dbReference type="SUPFAM" id="SSF53067">
    <property type="entry name" value="Actin-like ATPase domain"/>
    <property type="match status" value="1"/>
</dbReference>
<reference evidence="4 5" key="1">
    <citation type="submission" date="2020-08" db="EMBL/GenBank/DDBJ databases">
        <title>Sequencing the genomes of 1000 actinobacteria strains.</title>
        <authorList>
            <person name="Klenk H.-P."/>
        </authorList>
    </citation>
    <scope>NUCLEOTIDE SEQUENCE [LARGE SCALE GENOMIC DNA]</scope>
    <source>
        <strain evidence="4 5">DSM 45298</strain>
    </source>
</reference>
<dbReference type="EMBL" id="JACIFP010000001">
    <property type="protein sequence ID" value="MBB4133658.1"/>
    <property type="molecule type" value="Genomic_DNA"/>
</dbReference>
<proteinExistence type="predicted"/>
<evidence type="ECO:0000313" key="4">
    <source>
        <dbReference type="EMBL" id="MBB4133658.1"/>
    </source>
</evidence>
<feature type="domain" description="Hydantoinase A/oxoprolinase" evidence="1">
    <location>
        <begin position="204"/>
        <end position="492"/>
    </location>
</feature>
<evidence type="ECO:0000259" key="2">
    <source>
        <dbReference type="Pfam" id="PF05378"/>
    </source>
</evidence>
<organism evidence="4 5">
    <name type="scientific">Gordonia humi</name>
    <dbReference type="NCBI Taxonomy" id="686429"/>
    <lineage>
        <taxon>Bacteria</taxon>
        <taxon>Bacillati</taxon>
        <taxon>Actinomycetota</taxon>
        <taxon>Actinomycetes</taxon>
        <taxon>Mycobacteriales</taxon>
        <taxon>Gordoniaceae</taxon>
        <taxon>Gordonia</taxon>
    </lineage>
</organism>
<evidence type="ECO:0000259" key="3">
    <source>
        <dbReference type="Pfam" id="PF19278"/>
    </source>
</evidence>
<dbReference type="RefSeq" id="WP_183368825.1">
    <property type="nucleotide sequence ID" value="NZ_BAABHL010000022.1"/>
</dbReference>
<dbReference type="GO" id="GO:0017168">
    <property type="term" value="F:5-oxoprolinase (ATP-hydrolyzing) activity"/>
    <property type="evidence" value="ECO:0007669"/>
    <property type="project" value="UniProtKB-EC"/>
</dbReference>
<dbReference type="InterPro" id="IPR045079">
    <property type="entry name" value="Oxoprolinase-like"/>
</dbReference>
<gene>
    <name evidence="4" type="ORF">BKA16_000210</name>
</gene>
<dbReference type="InterPro" id="IPR043129">
    <property type="entry name" value="ATPase_NBD"/>
</dbReference>
<evidence type="ECO:0000313" key="5">
    <source>
        <dbReference type="Proteomes" id="UP000551501"/>
    </source>
</evidence>
<dbReference type="EC" id="3.5.2.14" evidence="4"/>
<dbReference type="InterPro" id="IPR008040">
    <property type="entry name" value="Hydant_A_N"/>
</dbReference>
<dbReference type="Pfam" id="PF05378">
    <property type="entry name" value="Hydant_A_N"/>
    <property type="match status" value="1"/>
</dbReference>
<comment type="caution">
    <text evidence="4">The sequence shown here is derived from an EMBL/GenBank/DDBJ whole genome shotgun (WGS) entry which is preliminary data.</text>
</comment>
<dbReference type="PANTHER" id="PTHR11365">
    <property type="entry name" value="5-OXOPROLINASE RELATED"/>
    <property type="match status" value="1"/>
</dbReference>
<dbReference type="AlphaFoldDB" id="A0A840ETH6"/>
<dbReference type="Pfam" id="PF01968">
    <property type="entry name" value="Hydantoinase_A"/>
    <property type="match status" value="1"/>
</dbReference>
<keyword evidence="4" id="KW-0378">Hydrolase</keyword>